<dbReference type="InterPro" id="IPR012347">
    <property type="entry name" value="Ferritin-like"/>
</dbReference>
<dbReference type="Gene3D" id="1.20.1260.10">
    <property type="match status" value="1"/>
</dbReference>
<keyword evidence="2" id="KW-1185">Reference proteome</keyword>
<dbReference type="Proteomes" id="UP000604475">
    <property type="component" value="Unassembled WGS sequence"/>
</dbReference>
<evidence type="ECO:0000313" key="2">
    <source>
        <dbReference type="Proteomes" id="UP000604475"/>
    </source>
</evidence>
<dbReference type="SUPFAM" id="SSF47240">
    <property type="entry name" value="Ferritin-like"/>
    <property type="match status" value="1"/>
</dbReference>
<accession>A0A937RKU9</accession>
<sequence length="246" mass="27850">MRRNEGTSVTEAVRTSAARRPGATANEFYDQLVAGLEAARAALPDDEATFFNRPMSDAELIEWLCFQAYYEKRAAEFIGRWLADTPEDDAFALLARQVRDEARHYQLLMRALDRRGVRSLDGWRPEPEWEEWIDHWYPSGADTLERVAAHNVTGEIGAAGAMVAVRPRLPADVAAAIDKILPDEQFHMRLGRTVLARYCVTDEARERVLYRAQRTFELEQAGRAAYNRRMARLGLTDLDAATPPLA</sequence>
<dbReference type="EMBL" id="JAEACQ010000218">
    <property type="protein sequence ID" value="MBL7629184.1"/>
    <property type="molecule type" value="Genomic_DNA"/>
</dbReference>
<dbReference type="InterPro" id="IPR009078">
    <property type="entry name" value="Ferritin-like_SF"/>
</dbReference>
<gene>
    <name evidence="1" type="ORF">I7412_18860</name>
</gene>
<organism evidence="1 2">
    <name type="scientific">Frankia nepalensis</name>
    <dbReference type="NCBI Taxonomy" id="1836974"/>
    <lineage>
        <taxon>Bacteria</taxon>
        <taxon>Bacillati</taxon>
        <taxon>Actinomycetota</taxon>
        <taxon>Actinomycetes</taxon>
        <taxon>Frankiales</taxon>
        <taxon>Frankiaceae</taxon>
        <taxon>Frankia</taxon>
    </lineage>
</organism>
<dbReference type="AlphaFoldDB" id="A0A937RKU9"/>
<reference evidence="1" key="1">
    <citation type="submission" date="2020-12" db="EMBL/GenBank/DDBJ databases">
        <title>Genomic characterization of non-nitrogen-fixing Frankia strains.</title>
        <authorList>
            <person name="Carlos-Shanley C."/>
            <person name="Guerra T."/>
            <person name="Hahn D."/>
        </authorList>
    </citation>
    <scope>NUCLEOTIDE SEQUENCE</scope>
    <source>
        <strain evidence="1">CN6</strain>
    </source>
</reference>
<evidence type="ECO:0000313" key="1">
    <source>
        <dbReference type="EMBL" id="MBL7629184.1"/>
    </source>
</evidence>
<proteinExistence type="predicted"/>
<name>A0A937RKU9_9ACTN</name>
<evidence type="ECO:0008006" key="3">
    <source>
        <dbReference type="Google" id="ProtNLM"/>
    </source>
</evidence>
<comment type="caution">
    <text evidence="1">The sequence shown here is derived from an EMBL/GenBank/DDBJ whole genome shotgun (WGS) entry which is preliminary data.</text>
</comment>
<protein>
    <recommendedName>
        <fullName evidence="3">Ferritin-like domain-containing protein</fullName>
    </recommendedName>
</protein>